<reference evidence="8 9" key="1">
    <citation type="submission" date="2014-08" db="EMBL/GenBank/DDBJ databases">
        <title>Complete genome sequence of Corynebacterium sphenisci CECT 5990(T) (=DSM 44792(T)), isolated from healthy wild penguins.</title>
        <authorList>
            <person name="Ruckert C."/>
            <person name="Albersmeier A."/>
            <person name="Winkler A."/>
            <person name="Kalinowski J."/>
        </authorList>
    </citation>
    <scope>NUCLEOTIDE SEQUENCE [LARGE SCALE GENOMIC DNA]</scope>
    <source>
        <strain evidence="8 9">DSM 44792</strain>
    </source>
</reference>
<dbReference type="NCBIfam" id="TIGR03534">
    <property type="entry name" value="RF_mod_PrmC"/>
    <property type="match status" value="1"/>
</dbReference>
<dbReference type="Proteomes" id="UP000185469">
    <property type="component" value="Chromosome"/>
</dbReference>
<keyword evidence="9" id="KW-1185">Reference proteome</keyword>
<dbReference type="EC" id="2.1.1.297" evidence="5"/>
<protein>
    <recommendedName>
        <fullName evidence="5">Release factor glutamine methyltransferase</fullName>
        <shortName evidence="5">RF MTase</shortName>
        <ecNumber evidence="5">2.1.1.297</ecNumber>
    </recommendedName>
    <alternativeName>
        <fullName evidence="5">N5-glutamine methyltransferase PrmC</fullName>
    </alternativeName>
    <alternativeName>
        <fullName evidence="5">Protein-(glutamine-N5) MTase PrmC</fullName>
    </alternativeName>
    <alternativeName>
        <fullName evidence="5">Protein-glutamine N-methyltransferase PrmC</fullName>
    </alternativeName>
</protein>
<gene>
    <name evidence="5" type="primary">prmC</name>
    <name evidence="8" type="ORF">CSPHI_04330</name>
</gene>
<dbReference type="GO" id="GO:0032259">
    <property type="term" value="P:methylation"/>
    <property type="evidence" value="ECO:0007669"/>
    <property type="project" value="UniProtKB-KW"/>
</dbReference>
<feature type="binding site" evidence="5">
    <location>
        <position position="139"/>
    </location>
    <ligand>
        <name>S-adenosyl-L-methionine</name>
        <dbReference type="ChEBI" id="CHEBI:59789"/>
    </ligand>
</feature>
<dbReference type="Gene3D" id="1.10.8.10">
    <property type="entry name" value="DNA helicase RuvA subunit, C-terminal domain"/>
    <property type="match status" value="1"/>
</dbReference>
<dbReference type="PROSITE" id="PS00092">
    <property type="entry name" value="N6_MTASE"/>
    <property type="match status" value="1"/>
</dbReference>
<accession>A0A1L7CX87</accession>
<keyword evidence="1 5" id="KW-0489">Methyltransferase</keyword>
<proteinExistence type="inferred from homology"/>
<dbReference type="GO" id="GO:0003676">
    <property type="term" value="F:nucleic acid binding"/>
    <property type="evidence" value="ECO:0007669"/>
    <property type="project" value="InterPro"/>
</dbReference>
<dbReference type="InterPro" id="IPR002052">
    <property type="entry name" value="DNA_methylase_N6_adenine_CS"/>
</dbReference>
<dbReference type="InterPro" id="IPR019874">
    <property type="entry name" value="RF_methyltr_PrmC"/>
</dbReference>
<dbReference type="Gene3D" id="3.40.50.150">
    <property type="entry name" value="Vaccinia Virus protein VP39"/>
    <property type="match status" value="1"/>
</dbReference>
<dbReference type="EMBL" id="CP009248">
    <property type="protein sequence ID" value="APT90402.1"/>
    <property type="molecule type" value="Genomic_DNA"/>
</dbReference>
<dbReference type="InterPro" id="IPR040758">
    <property type="entry name" value="PrmC_N"/>
</dbReference>
<evidence type="ECO:0000313" key="9">
    <source>
        <dbReference type="Proteomes" id="UP000185469"/>
    </source>
</evidence>
<feature type="binding site" evidence="5">
    <location>
        <begin position="194"/>
        <end position="197"/>
    </location>
    <ligand>
        <name>substrate</name>
    </ligand>
</feature>
<comment type="similarity">
    <text evidence="5">Belongs to the protein N5-glutamine methyltransferase family. PrmC subfamily.</text>
</comment>
<dbReference type="Pfam" id="PF17827">
    <property type="entry name" value="PrmC_N"/>
    <property type="match status" value="1"/>
</dbReference>
<evidence type="ECO:0000256" key="3">
    <source>
        <dbReference type="ARBA" id="ARBA00022691"/>
    </source>
</evidence>
<comment type="function">
    <text evidence="5">Methylates the class 1 translation termination release factors RF1/PrfA and RF2/PrfB on the glutamine residue of the universally conserved GGQ motif.</text>
</comment>
<dbReference type="AlphaFoldDB" id="A0A1L7CX87"/>
<feature type="binding site" evidence="5">
    <location>
        <position position="194"/>
    </location>
    <ligand>
        <name>S-adenosyl-L-methionine</name>
        <dbReference type="ChEBI" id="CHEBI:59789"/>
    </ligand>
</feature>
<name>A0A1L7CX87_9CORY</name>
<evidence type="ECO:0000256" key="5">
    <source>
        <dbReference type="HAMAP-Rule" id="MF_02126"/>
    </source>
</evidence>
<keyword evidence="2 5" id="KW-0808">Transferase</keyword>
<dbReference type="HAMAP" id="MF_02126">
    <property type="entry name" value="RF_methyltr_PrmC"/>
    <property type="match status" value="1"/>
</dbReference>
<feature type="domain" description="Methyltransferase small" evidence="6">
    <location>
        <begin position="110"/>
        <end position="200"/>
    </location>
</feature>
<evidence type="ECO:0000256" key="2">
    <source>
        <dbReference type="ARBA" id="ARBA00022679"/>
    </source>
</evidence>
<dbReference type="PANTHER" id="PTHR18895:SF74">
    <property type="entry name" value="MTRF1L RELEASE FACTOR GLUTAMINE METHYLTRANSFERASE"/>
    <property type="match status" value="1"/>
</dbReference>
<dbReference type="KEGG" id="csph:CSPHI_04330"/>
<evidence type="ECO:0000259" key="6">
    <source>
        <dbReference type="Pfam" id="PF05175"/>
    </source>
</evidence>
<dbReference type="GO" id="GO:0102559">
    <property type="term" value="F:peptide chain release factor N(5)-glutamine methyltransferase activity"/>
    <property type="evidence" value="ECO:0007669"/>
    <property type="project" value="UniProtKB-EC"/>
</dbReference>
<dbReference type="PANTHER" id="PTHR18895">
    <property type="entry name" value="HEMK METHYLTRANSFERASE"/>
    <property type="match status" value="1"/>
</dbReference>
<evidence type="ECO:0000256" key="1">
    <source>
        <dbReference type="ARBA" id="ARBA00022603"/>
    </source>
</evidence>
<sequence>MLAAAAAELAAAGCAAPEAEALQLACHAAGRDRSALLLARRDPVPADSPLRTRLPGLIARRARREPLQHIIGTAALLDVELAVGPGVFIPRPETECLVDHYLRGNALAAPIVVDLCTGTGAIALAVAAAIPGARVSAVERSPEALAWARRNIDAAAAARPGLRIAERVRLVRGDAADPGLLPGLRGRVDAVLTNPPYVPEGSAVDAETRADPPEAVFAGPDGLDLIRPMAPVIAALLRPGGHLAMEHDEHQHPAVAGILATAGFTGITARRDLAGRERFTTAVRGGAAGG</sequence>
<comment type="catalytic activity">
    <reaction evidence="4 5">
        <text>L-glutaminyl-[peptide chain release factor] + S-adenosyl-L-methionine = N(5)-methyl-L-glutaminyl-[peptide chain release factor] + S-adenosyl-L-homocysteine + H(+)</text>
        <dbReference type="Rhea" id="RHEA:42896"/>
        <dbReference type="Rhea" id="RHEA-COMP:10271"/>
        <dbReference type="Rhea" id="RHEA-COMP:10272"/>
        <dbReference type="ChEBI" id="CHEBI:15378"/>
        <dbReference type="ChEBI" id="CHEBI:30011"/>
        <dbReference type="ChEBI" id="CHEBI:57856"/>
        <dbReference type="ChEBI" id="CHEBI:59789"/>
        <dbReference type="ChEBI" id="CHEBI:61891"/>
        <dbReference type="EC" id="2.1.1.297"/>
    </reaction>
</comment>
<evidence type="ECO:0000313" key="8">
    <source>
        <dbReference type="EMBL" id="APT90402.1"/>
    </source>
</evidence>
<dbReference type="STRING" id="1437874.CSPHI_04330"/>
<feature type="domain" description="Release factor glutamine methyltransferase N-terminal" evidence="7">
    <location>
        <begin position="2"/>
        <end position="72"/>
    </location>
</feature>
<evidence type="ECO:0000256" key="4">
    <source>
        <dbReference type="ARBA" id="ARBA00048391"/>
    </source>
</evidence>
<keyword evidence="3 5" id="KW-0949">S-adenosyl-L-methionine</keyword>
<organism evidence="8 9">
    <name type="scientific">Corynebacterium sphenisci DSM 44792</name>
    <dbReference type="NCBI Taxonomy" id="1437874"/>
    <lineage>
        <taxon>Bacteria</taxon>
        <taxon>Bacillati</taxon>
        <taxon>Actinomycetota</taxon>
        <taxon>Actinomycetes</taxon>
        <taxon>Mycobacteriales</taxon>
        <taxon>Corynebacteriaceae</taxon>
        <taxon>Corynebacterium</taxon>
    </lineage>
</organism>
<evidence type="ECO:0000259" key="7">
    <source>
        <dbReference type="Pfam" id="PF17827"/>
    </source>
</evidence>
<dbReference type="NCBIfam" id="TIGR00536">
    <property type="entry name" value="hemK_fam"/>
    <property type="match status" value="1"/>
</dbReference>
<dbReference type="InterPro" id="IPR029063">
    <property type="entry name" value="SAM-dependent_MTases_sf"/>
</dbReference>
<dbReference type="CDD" id="cd02440">
    <property type="entry name" value="AdoMet_MTases"/>
    <property type="match status" value="1"/>
</dbReference>
<dbReference type="OrthoDB" id="9800643at2"/>
<dbReference type="InterPro" id="IPR050320">
    <property type="entry name" value="N5-glutamine_MTase"/>
</dbReference>
<dbReference type="SUPFAM" id="SSF53335">
    <property type="entry name" value="S-adenosyl-L-methionine-dependent methyltransferases"/>
    <property type="match status" value="1"/>
</dbReference>
<comment type="caution">
    <text evidence="5">Lacks conserved residue(s) required for the propagation of feature annotation.</text>
</comment>
<dbReference type="InterPro" id="IPR007848">
    <property type="entry name" value="Small_mtfrase_dom"/>
</dbReference>
<dbReference type="InterPro" id="IPR004556">
    <property type="entry name" value="HemK-like"/>
</dbReference>
<dbReference type="Pfam" id="PF05175">
    <property type="entry name" value="MTS"/>
    <property type="match status" value="1"/>
</dbReference>